<name>A0A8C8RQ05_9SAUR</name>
<dbReference type="InterPro" id="IPR001368">
    <property type="entry name" value="TNFR/NGFR_Cys_rich_reg"/>
</dbReference>
<evidence type="ECO:0000313" key="14">
    <source>
        <dbReference type="Proteomes" id="UP000694393"/>
    </source>
</evidence>
<evidence type="ECO:0000256" key="7">
    <source>
        <dbReference type="ARBA" id="ARBA00023170"/>
    </source>
</evidence>
<organism evidence="13 14">
    <name type="scientific">Pelusios castaneus</name>
    <name type="common">West African mud turtle</name>
    <dbReference type="NCBI Taxonomy" id="367368"/>
    <lineage>
        <taxon>Eukaryota</taxon>
        <taxon>Metazoa</taxon>
        <taxon>Chordata</taxon>
        <taxon>Craniata</taxon>
        <taxon>Vertebrata</taxon>
        <taxon>Euteleostomi</taxon>
        <taxon>Archelosauria</taxon>
        <taxon>Testudinata</taxon>
        <taxon>Testudines</taxon>
        <taxon>Pleurodira</taxon>
        <taxon>Pelomedusidae</taxon>
        <taxon>Pelusios</taxon>
    </lineage>
</organism>
<dbReference type="Pfam" id="PF00020">
    <property type="entry name" value="TNFR_c6"/>
    <property type="match status" value="1"/>
</dbReference>
<dbReference type="InterPro" id="IPR047526">
    <property type="entry name" value="TNR19/27/EDAR"/>
</dbReference>
<dbReference type="GO" id="GO:0005886">
    <property type="term" value="C:plasma membrane"/>
    <property type="evidence" value="ECO:0007669"/>
    <property type="project" value="InterPro"/>
</dbReference>
<evidence type="ECO:0000256" key="11">
    <source>
        <dbReference type="SAM" id="Phobius"/>
    </source>
</evidence>
<feature type="region of interest" description="Disordered" evidence="10">
    <location>
        <begin position="275"/>
        <end position="295"/>
    </location>
</feature>
<feature type="disulfide bond" evidence="9">
    <location>
        <begin position="18"/>
        <end position="31"/>
    </location>
</feature>
<evidence type="ECO:0000313" key="13">
    <source>
        <dbReference type="Ensembl" id="ENSPCEP00000009201.1"/>
    </source>
</evidence>
<dbReference type="InterPro" id="IPR034060">
    <property type="entry name" value="TNFRSF27_N"/>
</dbReference>
<feature type="repeat" description="TNFR-Cys" evidence="9">
    <location>
        <begin position="43"/>
        <end position="83"/>
    </location>
</feature>
<keyword evidence="7" id="KW-0675">Receptor</keyword>
<evidence type="ECO:0000256" key="4">
    <source>
        <dbReference type="ARBA" id="ARBA00022989"/>
    </source>
</evidence>
<dbReference type="GO" id="GO:0043123">
    <property type="term" value="P:positive regulation of canonical NF-kappaB signal transduction"/>
    <property type="evidence" value="ECO:0007669"/>
    <property type="project" value="InterPro"/>
</dbReference>
<feature type="domain" description="TNFR-Cys" evidence="12">
    <location>
        <begin position="43"/>
        <end position="83"/>
    </location>
</feature>
<proteinExistence type="predicted"/>
<keyword evidence="5 11" id="KW-0472">Membrane</keyword>
<accession>A0A8C8RQ05</accession>
<dbReference type="AlphaFoldDB" id="A0A8C8RQ05"/>
<dbReference type="GO" id="GO:0046330">
    <property type="term" value="P:positive regulation of JNK cascade"/>
    <property type="evidence" value="ECO:0007669"/>
    <property type="project" value="InterPro"/>
</dbReference>
<evidence type="ECO:0000256" key="6">
    <source>
        <dbReference type="ARBA" id="ARBA00023157"/>
    </source>
</evidence>
<feature type="repeat" description="TNFR-Cys" evidence="9">
    <location>
        <begin position="2"/>
        <end position="41"/>
    </location>
</feature>
<reference evidence="13" key="2">
    <citation type="submission" date="2025-09" db="UniProtKB">
        <authorList>
            <consortium name="Ensembl"/>
        </authorList>
    </citation>
    <scope>IDENTIFICATION</scope>
</reference>
<dbReference type="InterPro" id="IPR022319">
    <property type="entry name" value="TNFR_27"/>
</dbReference>
<keyword evidence="14" id="KW-1185">Reference proteome</keyword>
<dbReference type="PROSITE" id="PS50050">
    <property type="entry name" value="TNFR_NGFR_2"/>
    <property type="match status" value="2"/>
</dbReference>
<sequence length="528" mass="57628">MECQENEYLDEHRKCVACRGCGPGWELSKECGYGEGRDAQCTPCPPRRFKDSWGHHGCKLCLFCPLINRVQKSNCTATSDAACGECLPGFYSKTRIGGLQDVECIPCTKQTPSSEPQCSSKISRVKVVLPTEPPQDTTLLALTTSALLIIVLVLLVFSIICCKRFWKSQCQRVFLRTQSFSAEKVLFRASAMPSRFPCEEQMSSPCCLGVKNLSPCFRQAEGPVEPVHFISDVEAIALQIPALQPDSKVTAIYPSPKSQLARSILETQPLMRNSGCSDCSAGDSSSSDTRQGPAGFTVAMTPVSCASEMQSRWPHAPVECTELDLQKFSSQVEFTGTKNQEDAEKQTAQRVQRQTDELTLEVPLCDAPLITQSELVLEPARGPSSSFQNPAVESGKQPVSFSQLLAMQSHLTLLPSTGLPIAQLPHALVLSLGFQLDPCLSDLKNFSHVGVQLGVPSHLVSRMSGFKQLVAHLVSTGDTVAVPVLAQVLQRLQRFDALLLLWDHFILSQCGCKMPMVSPGSTFPQTCL</sequence>
<dbReference type="PROSITE" id="PS00652">
    <property type="entry name" value="TNFR_NGFR_1"/>
    <property type="match status" value="2"/>
</dbReference>
<evidence type="ECO:0000256" key="5">
    <source>
        <dbReference type="ARBA" id="ARBA00023136"/>
    </source>
</evidence>
<dbReference type="CDD" id="cd15838">
    <property type="entry name" value="TNFRSF27"/>
    <property type="match status" value="1"/>
</dbReference>
<dbReference type="PANTHER" id="PTHR12120">
    <property type="entry name" value="TNFR-CYS DOMAIN-CONTAINING PROTEIN"/>
    <property type="match status" value="1"/>
</dbReference>
<evidence type="ECO:0000256" key="1">
    <source>
        <dbReference type="ARBA" id="ARBA00004167"/>
    </source>
</evidence>
<dbReference type="Proteomes" id="UP000694393">
    <property type="component" value="Unplaced"/>
</dbReference>
<dbReference type="Gene3D" id="2.10.50.10">
    <property type="entry name" value="Tumor Necrosis Factor Receptor, subunit A, domain 2"/>
    <property type="match status" value="2"/>
</dbReference>
<protein>
    <submittedName>
        <fullName evidence="13">Ectodysplasin A2 receptor</fullName>
    </submittedName>
</protein>
<evidence type="ECO:0000256" key="2">
    <source>
        <dbReference type="ARBA" id="ARBA00022692"/>
    </source>
</evidence>
<feature type="transmembrane region" description="Helical" evidence="11">
    <location>
        <begin position="139"/>
        <end position="162"/>
    </location>
</feature>
<keyword evidence="2 11" id="KW-0812">Transmembrane</keyword>
<evidence type="ECO:0000256" key="8">
    <source>
        <dbReference type="ARBA" id="ARBA00023180"/>
    </source>
</evidence>
<dbReference type="SMART" id="SM00208">
    <property type="entry name" value="TNFR"/>
    <property type="match status" value="2"/>
</dbReference>
<keyword evidence="6 9" id="KW-1015">Disulfide bond</keyword>
<comment type="caution">
    <text evidence="9">Lacks conserved residue(s) required for the propagation of feature annotation.</text>
</comment>
<feature type="compositionally biased region" description="Low complexity" evidence="10">
    <location>
        <begin position="275"/>
        <end position="288"/>
    </location>
</feature>
<evidence type="ECO:0000256" key="3">
    <source>
        <dbReference type="ARBA" id="ARBA00022737"/>
    </source>
</evidence>
<evidence type="ECO:0000259" key="12">
    <source>
        <dbReference type="PROSITE" id="PS50050"/>
    </source>
</evidence>
<evidence type="ECO:0000256" key="9">
    <source>
        <dbReference type="PROSITE-ProRule" id="PRU00206"/>
    </source>
</evidence>
<dbReference type="Ensembl" id="ENSPCET00000009528.1">
    <property type="protein sequence ID" value="ENSPCEP00000009201.1"/>
    <property type="gene ID" value="ENSPCEG00000007307.1"/>
</dbReference>
<keyword evidence="4 11" id="KW-1133">Transmembrane helix</keyword>
<comment type="subcellular location">
    <subcellularLocation>
        <location evidence="1">Membrane</location>
        <topology evidence="1">Single-pass membrane protein</topology>
    </subcellularLocation>
</comment>
<feature type="domain" description="TNFR-Cys" evidence="12">
    <location>
        <begin position="2"/>
        <end position="41"/>
    </location>
</feature>
<dbReference type="GO" id="GO:0005031">
    <property type="term" value="F:tumor necrosis factor receptor activity"/>
    <property type="evidence" value="ECO:0007669"/>
    <property type="project" value="InterPro"/>
</dbReference>
<keyword evidence="8" id="KW-0325">Glycoprotein</keyword>
<dbReference type="SUPFAM" id="SSF57586">
    <property type="entry name" value="TNF receptor-like"/>
    <property type="match status" value="1"/>
</dbReference>
<dbReference type="PRINTS" id="PR01973">
    <property type="entry name" value="TNFACTORR27"/>
</dbReference>
<reference evidence="13" key="1">
    <citation type="submission" date="2025-08" db="UniProtKB">
        <authorList>
            <consortium name="Ensembl"/>
        </authorList>
    </citation>
    <scope>IDENTIFICATION</scope>
</reference>
<evidence type="ECO:0000256" key="10">
    <source>
        <dbReference type="SAM" id="MobiDB-lite"/>
    </source>
</evidence>
<keyword evidence="3" id="KW-0677">Repeat</keyword>
<dbReference type="PANTHER" id="PTHR12120:SF8">
    <property type="entry name" value="TUMOR NECROSIS FACTOR RECEPTOR SUPERFAMILY MEMBER 27"/>
    <property type="match status" value="1"/>
</dbReference>